<dbReference type="InterPro" id="IPR002885">
    <property type="entry name" value="PPR_rpt"/>
</dbReference>
<feature type="repeat" description="PPR" evidence="3">
    <location>
        <begin position="65"/>
        <end position="99"/>
    </location>
</feature>
<keyword evidence="2" id="KW-0677">Repeat</keyword>
<gene>
    <name evidence="4" type="ORF">Prudu_018017</name>
</gene>
<dbReference type="PROSITE" id="PS51375">
    <property type="entry name" value="PPR"/>
    <property type="match status" value="1"/>
</dbReference>
<evidence type="ECO:0000256" key="3">
    <source>
        <dbReference type="PROSITE-ProRule" id="PRU00708"/>
    </source>
</evidence>
<dbReference type="InterPro" id="IPR050667">
    <property type="entry name" value="PPR-containing_protein"/>
</dbReference>
<dbReference type="InterPro" id="IPR011990">
    <property type="entry name" value="TPR-like_helical_dom_sf"/>
</dbReference>
<organism evidence="4">
    <name type="scientific">Prunus dulcis</name>
    <name type="common">Almond</name>
    <name type="synonym">Amygdalus dulcis</name>
    <dbReference type="NCBI Taxonomy" id="3755"/>
    <lineage>
        <taxon>Eukaryota</taxon>
        <taxon>Viridiplantae</taxon>
        <taxon>Streptophyta</taxon>
        <taxon>Embryophyta</taxon>
        <taxon>Tracheophyta</taxon>
        <taxon>Spermatophyta</taxon>
        <taxon>Magnoliopsida</taxon>
        <taxon>eudicotyledons</taxon>
        <taxon>Gunneridae</taxon>
        <taxon>Pentapetalae</taxon>
        <taxon>rosids</taxon>
        <taxon>fabids</taxon>
        <taxon>Rosales</taxon>
        <taxon>Rosaceae</taxon>
        <taxon>Amygdaloideae</taxon>
        <taxon>Amygdaleae</taxon>
        <taxon>Prunus</taxon>
    </lineage>
</organism>
<reference evidence="4" key="1">
    <citation type="journal article" date="2019" name="Science">
        <title>Mutation of a bHLH transcription factor allowed almond domestication.</title>
        <authorList>
            <person name="Sanchez-Perez R."/>
            <person name="Pavan S."/>
            <person name="Mazzeo R."/>
            <person name="Moldovan C."/>
            <person name="Aiese Cigliano R."/>
            <person name="Del Cueto J."/>
            <person name="Ricciardi F."/>
            <person name="Lotti C."/>
            <person name="Ricciardi L."/>
            <person name="Dicenta F."/>
            <person name="Lopez-Marques R.L."/>
            <person name="Lindberg Moller B."/>
        </authorList>
    </citation>
    <scope>NUCLEOTIDE SEQUENCE</scope>
</reference>
<accession>A0A4Y1RQZ6</accession>
<dbReference type="Pfam" id="PF01535">
    <property type="entry name" value="PPR"/>
    <property type="match status" value="1"/>
</dbReference>
<dbReference type="Gene3D" id="1.25.40.10">
    <property type="entry name" value="Tetratricopeptide repeat domain"/>
    <property type="match status" value="1"/>
</dbReference>
<dbReference type="NCBIfam" id="TIGR00756">
    <property type="entry name" value="PPR"/>
    <property type="match status" value="1"/>
</dbReference>
<evidence type="ECO:0000313" key="4">
    <source>
        <dbReference type="EMBL" id="BBH06375.1"/>
    </source>
</evidence>
<name>A0A4Y1RQZ6_PRUDU</name>
<feature type="non-terminal residue" evidence="4">
    <location>
        <position position="121"/>
    </location>
</feature>
<dbReference type="AlphaFoldDB" id="A0A4Y1RQZ6"/>
<sequence>MKLQGLKPDAGLYGKVISSFCNICKFQEAANFLDEMVLGGWYRAYGVVAIQIELISCIYGGISIDMKTFDTLVKCICNKEEMHKAYRIVDEMVLDGCAPDEGIWLSSIVLGSQLLVQLHGN</sequence>
<dbReference type="Pfam" id="PF12854">
    <property type="entry name" value="PPR_1"/>
    <property type="match status" value="1"/>
</dbReference>
<dbReference type="EMBL" id="AP019302">
    <property type="protein sequence ID" value="BBH06375.1"/>
    <property type="molecule type" value="Genomic_DNA"/>
</dbReference>
<proteinExistence type="inferred from homology"/>
<protein>
    <submittedName>
        <fullName evidence="4">Pentatricopeptide repeat superfamily protein</fullName>
    </submittedName>
</protein>
<evidence type="ECO:0000256" key="1">
    <source>
        <dbReference type="ARBA" id="ARBA00007626"/>
    </source>
</evidence>
<comment type="similarity">
    <text evidence="1">Belongs to the PPR family. P subfamily.</text>
</comment>
<evidence type="ECO:0000256" key="2">
    <source>
        <dbReference type="ARBA" id="ARBA00022737"/>
    </source>
</evidence>
<dbReference type="PANTHER" id="PTHR47939">
    <property type="entry name" value="MEMBRANE-ASSOCIATED SALT-INDUCIBLE PROTEIN-LIKE"/>
    <property type="match status" value="1"/>
</dbReference>
<dbReference type="PANTHER" id="PTHR47939:SF1">
    <property type="entry name" value="OS04G0684500 PROTEIN"/>
    <property type="match status" value="1"/>
</dbReference>